<reference evidence="1 2" key="1">
    <citation type="submission" date="2024-09" db="EMBL/GenBank/DDBJ databases">
        <title>Rethinking Asexuality: The Enigmatic Case of Functional Sexual Genes in Lepraria (Stereocaulaceae).</title>
        <authorList>
            <person name="Doellman M."/>
            <person name="Sun Y."/>
            <person name="Barcenas-Pena A."/>
            <person name="Lumbsch H.T."/>
            <person name="Grewe F."/>
        </authorList>
    </citation>
    <scope>NUCLEOTIDE SEQUENCE [LARGE SCALE GENOMIC DNA]</scope>
    <source>
        <strain evidence="1 2">Mercado 3170</strain>
    </source>
</reference>
<dbReference type="EMBL" id="JBEFKJ010000020">
    <property type="protein sequence ID" value="KAL2040693.1"/>
    <property type="molecule type" value="Genomic_DNA"/>
</dbReference>
<comment type="caution">
    <text evidence="1">The sequence shown here is derived from an EMBL/GenBank/DDBJ whole genome shotgun (WGS) entry which is preliminary data.</text>
</comment>
<proteinExistence type="predicted"/>
<dbReference type="Proteomes" id="UP001590950">
    <property type="component" value="Unassembled WGS sequence"/>
</dbReference>
<keyword evidence="2" id="KW-1185">Reference proteome</keyword>
<accession>A0ABR4A4V9</accession>
<evidence type="ECO:0000313" key="1">
    <source>
        <dbReference type="EMBL" id="KAL2040693.1"/>
    </source>
</evidence>
<name>A0ABR4A4V9_9LECA</name>
<evidence type="ECO:0000313" key="2">
    <source>
        <dbReference type="Proteomes" id="UP001590950"/>
    </source>
</evidence>
<protein>
    <submittedName>
        <fullName evidence="1">Uncharacterized protein</fullName>
    </submittedName>
</protein>
<sequence length="109" mass="12186">MTNVPLIRAASFFSLVYDFINIHTALNPLLQCAFDRRAVNGKPEESQGRMISIIGDGWPDTMDSKQEEIVSHAWGPLGSMLRPQSSRGYLLLRQPLVSSHHNSSVTYIT</sequence>
<gene>
    <name evidence="1" type="ORF">N7G274_006672</name>
</gene>
<organism evidence="1 2">
    <name type="scientific">Stereocaulon virgatum</name>
    <dbReference type="NCBI Taxonomy" id="373712"/>
    <lineage>
        <taxon>Eukaryota</taxon>
        <taxon>Fungi</taxon>
        <taxon>Dikarya</taxon>
        <taxon>Ascomycota</taxon>
        <taxon>Pezizomycotina</taxon>
        <taxon>Lecanoromycetes</taxon>
        <taxon>OSLEUM clade</taxon>
        <taxon>Lecanoromycetidae</taxon>
        <taxon>Lecanorales</taxon>
        <taxon>Lecanorineae</taxon>
        <taxon>Stereocaulaceae</taxon>
        <taxon>Stereocaulon</taxon>
    </lineage>
</organism>